<dbReference type="AlphaFoldDB" id="A0A6N8J9K4"/>
<gene>
    <name evidence="3" type="ORF">GO495_15345</name>
</gene>
<name>A0A6N8J9K4_9BACT</name>
<keyword evidence="3" id="KW-0378">Hydrolase</keyword>
<evidence type="ECO:0000256" key="1">
    <source>
        <dbReference type="SAM" id="SignalP"/>
    </source>
</evidence>
<dbReference type="PANTHER" id="PTHR10151:SF120">
    <property type="entry name" value="BIS(5'-ADENOSYL)-TRIPHOSPHATASE"/>
    <property type="match status" value="1"/>
</dbReference>
<accession>A0A6N8J9K4</accession>
<evidence type="ECO:0000313" key="4">
    <source>
        <dbReference type="Proteomes" id="UP000468388"/>
    </source>
</evidence>
<dbReference type="SUPFAM" id="SSF56988">
    <property type="entry name" value="Anthrax protective antigen"/>
    <property type="match status" value="1"/>
</dbReference>
<dbReference type="PROSITE" id="PS51820">
    <property type="entry name" value="PA14"/>
    <property type="match status" value="1"/>
</dbReference>
<dbReference type="Gene3D" id="3.40.720.10">
    <property type="entry name" value="Alkaline Phosphatase, subunit A"/>
    <property type="match status" value="1"/>
</dbReference>
<evidence type="ECO:0000313" key="3">
    <source>
        <dbReference type="EMBL" id="MVT41965.1"/>
    </source>
</evidence>
<dbReference type="CDD" id="cd00016">
    <property type="entry name" value="ALP_like"/>
    <property type="match status" value="1"/>
</dbReference>
<dbReference type="EMBL" id="WRXO01000004">
    <property type="protein sequence ID" value="MVT41965.1"/>
    <property type="molecule type" value="Genomic_DNA"/>
</dbReference>
<dbReference type="InterPro" id="IPR002591">
    <property type="entry name" value="Phosphodiest/P_Trfase"/>
</dbReference>
<dbReference type="InterPro" id="IPR037524">
    <property type="entry name" value="PA14/GLEYA"/>
</dbReference>
<keyword evidence="3" id="KW-0808">Transferase</keyword>
<keyword evidence="1" id="KW-0732">Signal</keyword>
<dbReference type="SUPFAM" id="SSF53649">
    <property type="entry name" value="Alkaline phosphatase-like"/>
    <property type="match status" value="1"/>
</dbReference>
<proteinExistence type="predicted"/>
<feature type="chain" id="PRO_5026783937" evidence="1">
    <location>
        <begin position="19"/>
        <end position="552"/>
    </location>
</feature>
<dbReference type="Pfam" id="PF13290">
    <property type="entry name" value="CHB_HEX_C_1"/>
    <property type="match status" value="1"/>
</dbReference>
<feature type="domain" description="PA14" evidence="2">
    <location>
        <begin position="402"/>
        <end position="546"/>
    </location>
</feature>
<dbReference type="GO" id="GO:0016740">
    <property type="term" value="F:transferase activity"/>
    <property type="evidence" value="ECO:0007669"/>
    <property type="project" value="UniProtKB-KW"/>
</dbReference>
<dbReference type="InterPro" id="IPR059177">
    <property type="entry name" value="GH29D-like_dom"/>
</dbReference>
<dbReference type="GO" id="GO:0016787">
    <property type="term" value="F:hydrolase activity"/>
    <property type="evidence" value="ECO:0007669"/>
    <property type="project" value="UniProtKB-KW"/>
</dbReference>
<dbReference type="InterPro" id="IPR011658">
    <property type="entry name" value="PA14_dom"/>
</dbReference>
<dbReference type="Pfam" id="PF07691">
    <property type="entry name" value="PA14"/>
    <property type="match status" value="1"/>
</dbReference>
<dbReference type="Proteomes" id="UP000468388">
    <property type="component" value="Unassembled WGS sequence"/>
</dbReference>
<evidence type="ECO:0000259" key="2">
    <source>
        <dbReference type="PROSITE" id="PS51820"/>
    </source>
</evidence>
<dbReference type="Gene3D" id="3.90.182.10">
    <property type="entry name" value="Toxin - Anthrax Protective Antigen,domain 1"/>
    <property type="match status" value="1"/>
</dbReference>
<reference evidence="3 4" key="1">
    <citation type="submission" date="2019-12" db="EMBL/GenBank/DDBJ databases">
        <title>The draft genomic sequence of strain Chitinophaga oryziterrae JCM 16595.</title>
        <authorList>
            <person name="Zhang X."/>
        </authorList>
    </citation>
    <scope>NUCLEOTIDE SEQUENCE [LARGE SCALE GENOMIC DNA]</scope>
    <source>
        <strain evidence="3 4">JCM 16595</strain>
    </source>
</reference>
<organism evidence="3 4">
    <name type="scientific">Chitinophaga oryziterrae</name>
    <dbReference type="NCBI Taxonomy" id="1031224"/>
    <lineage>
        <taxon>Bacteria</taxon>
        <taxon>Pseudomonadati</taxon>
        <taxon>Bacteroidota</taxon>
        <taxon>Chitinophagia</taxon>
        <taxon>Chitinophagales</taxon>
        <taxon>Chitinophagaceae</taxon>
        <taxon>Chitinophaga</taxon>
    </lineage>
</organism>
<keyword evidence="4" id="KW-1185">Reference proteome</keyword>
<dbReference type="RefSeq" id="WP_157300602.1">
    <property type="nucleotide sequence ID" value="NZ_BAAAZB010000005.1"/>
</dbReference>
<protein>
    <submittedName>
        <fullName evidence="3">Sulfatase-like hydrolase/transferase</fullName>
    </submittedName>
</protein>
<dbReference type="PANTHER" id="PTHR10151">
    <property type="entry name" value="ECTONUCLEOTIDE PYROPHOSPHATASE/PHOSPHODIESTERASE"/>
    <property type="match status" value="1"/>
</dbReference>
<dbReference type="InterPro" id="IPR017850">
    <property type="entry name" value="Alkaline_phosphatase_core_sf"/>
</dbReference>
<dbReference type="SMART" id="SM00758">
    <property type="entry name" value="PA14"/>
    <property type="match status" value="1"/>
</dbReference>
<feature type="signal peptide" evidence="1">
    <location>
        <begin position="1"/>
        <end position="18"/>
    </location>
</feature>
<dbReference type="OrthoDB" id="279982at2"/>
<dbReference type="Pfam" id="PF01663">
    <property type="entry name" value="Phosphodiest"/>
    <property type="match status" value="1"/>
</dbReference>
<sequence>MKKIITLLLTAGSFSAMAQEIYPNGIEHVVVIGVDGMSPDGIRTASTPVMHKMIADGSVKWNVRTVLPSSSSPNWASMIMGAGVEQHGIIDNDWGRGEYSLPAIVRNEEGIFPTIFGVIRNSYPKAEIGAVYHWDGFGRLFEKSAVNYDKTFSTEDSTTTDFVQYLQQKKPLFAFLHMDHVDGAGHEYGHGSDEYYRAVAKADSLIGVVLAAIKKAGMEKSTLVIVTADHGGTGYGHGGATVEEAEIAMVLYGKDIRKGYIIPEQAATYDLAATIAFSLKIVPPYVWTGRPLKSAFHGFNPPANLWLGRAMITAPVIEPRRKLYQQAGGLYINTTANVVMQTVAQDAVTRYTLDGTEPDSTSAVYTVPFIVKTSTVVRARSFDRKKNESTTTIAYFRMVDTTTGNGLHVQFYKGKDWKYVPLFKDLTPVKEWNAYEFALNREQVLPILDKGNATFGVVFNGYLQIDKEGEYTFYNSSDDGSKLFVDGTEVVNNDGDHGVVERSGSIKLSVGRHPVRIEYYNGEGGFWLDAFYKGPGLYKQLIPADKLFLDKN</sequence>
<comment type="caution">
    <text evidence="3">The sequence shown here is derived from an EMBL/GenBank/DDBJ whole genome shotgun (WGS) entry which is preliminary data.</text>
</comment>